<keyword evidence="1" id="KW-0732">Signal</keyword>
<accession>A0A7J6P9A2</accession>
<proteinExistence type="predicted"/>
<dbReference type="EMBL" id="JABANP010000055">
    <property type="protein sequence ID" value="KAF4692753.1"/>
    <property type="molecule type" value="Genomic_DNA"/>
</dbReference>
<comment type="caution">
    <text evidence="2">The sequence shown here is derived from an EMBL/GenBank/DDBJ whole genome shotgun (WGS) entry which is preliminary data.</text>
</comment>
<evidence type="ECO:0000313" key="3">
    <source>
        <dbReference type="Proteomes" id="UP000541610"/>
    </source>
</evidence>
<organism evidence="2 3">
    <name type="scientific">Perkinsus olseni</name>
    <name type="common">Perkinsus atlanticus</name>
    <dbReference type="NCBI Taxonomy" id="32597"/>
    <lineage>
        <taxon>Eukaryota</taxon>
        <taxon>Sar</taxon>
        <taxon>Alveolata</taxon>
        <taxon>Perkinsozoa</taxon>
        <taxon>Perkinsea</taxon>
        <taxon>Perkinsida</taxon>
        <taxon>Perkinsidae</taxon>
        <taxon>Perkinsus</taxon>
    </lineage>
</organism>
<reference evidence="2 3" key="1">
    <citation type="submission" date="2020-04" db="EMBL/GenBank/DDBJ databases">
        <title>Perkinsus olseni comparative genomics.</title>
        <authorList>
            <person name="Bogema D.R."/>
        </authorList>
    </citation>
    <scope>NUCLEOTIDE SEQUENCE [LARGE SCALE GENOMIC DNA]</scope>
    <source>
        <strain evidence="2">00978-12</strain>
    </source>
</reference>
<gene>
    <name evidence="2" type="ORF">FOZ60_012656</name>
</gene>
<feature type="chain" id="PRO_5029865940" evidence="1">
    <location>
        <begin position="21"/>
        <end position="458"/>
    </location>
</feature>
<dbReference type="Proteomes" id="UP000541610">
    <property type="component" value="Unassembled WGS sequence"/>
</dbReference>
<sequence length="458" mass="52353">MMNFLPTWLVVIQVAILAGAQHFGMFVHKASYYSITYEVNKNYEVTFGVNVTVEPSQWFPDAKSSSFQYGAYPLKRLSSNAFTVDFEGHKHSLRDWYMSMEKAMVDGGVIESHGNYPPIGMTDGDLTVLHLAAGKFVYKDCMKPRLTLRYKVSSDSSVHIKAACDEKRISPATFKLVHRDGSANYQHYDVVPAGKGTLDEFRQRMRTTCRLRYVSDNDFSRVTFAADGVILNYEVTFGVNVTVEPTEWFPDAKSSSFRLGPYPLKRLSSNAFTVDFEGHRHSLRDWYMLTQLSMVAGGITEVDDEYPPMGIKLDDLSIIYYEDLDTISATFRGEEIIFKRVTRSWKPGRFVYRECMDPRFWLSYDIDTDGFVSMRAKCEGRRTRRVRFHLVPRTGDSYEYYDVLPSGEGTTLAEFHQSVRSVCRTKYVTPIDFSYVTFAGDDVLFVMLGGEHVALTEV</sequence>
<evidence type="ECO:0000256" key="1">
    <source>
        <dbReference type="SAM" id="SignalP"/>
    </source>
</evidence>
<name>A0A7J6P9A2_PEROL</name>
<protein>
    <submittedName>
        <fullName evidence="2">Uncharacterized protein</fullName>
    </submittedName>
</protein>
<evidence type="ECO:0000313" key="2">
    <source>
        <dbReference type="EMBL" id="KAF4692753.1"/>
    </source>
</evidence>
<dbReference type="AlphaFoldDB" id="A0A7J6P9A2"/>
<feature type="signal peptide" evidence="1">
    <location>
        <begin position="1"/>
        <end position="20"/>
    </location>
</feature>